<evidence type="ECO:0000313" key="4">
    <source>
        <dbReference type="EMBL" id="QNO13849.1"/>
    </source>
</evidence>
<dbReference type="GO" id="GO:0007165">
    <property type="term" value="P:signal transduction"/>
    <property type="evidence" value="ECO:0007669"/>
    <property type="project" value="TreeGrafter"/>
</dbReference>
<keyword evidence="2" id="KW-0472">Membrane</keyword>
<gene>
    <name evidence="4" type="ORF">HYG86_03245</name>
</gene>
<evidence type="ECO:0000313" key="5">
    <source>
        <dbReference type="Proteomes" id="UP000516160"/>
    </source>
</evidence>
<protein>
    <recommendedName>
        <fullName evidence="3">Tail specific protease domain-containing protein</fullName>
    </recommendedName>
</protein>
<dbReference type="InterPro" id="IPR005151">
    <property type="entry name" value="Tail-specific_protease"/>
</dbReference>
<feature type="transmembrane region" description="Helical" evidence="2">
    <location>
        <begin position="7"/>
        <end position="27"/>
    </location>
</feature>
<dbReference type="Proteomes" id="UP000516160">
    <property type="component" value="Chromosome"/>
</dbReference>
<dbReference type="AlphaFoldDB" id="A0A7G9W587"/>
<dbReference type="EMBL" id="CP058559">
    <property type="protein sequence ID" value="QNO13849.1"/>
    <property type="molecule type" value="Genomic_DNA"/>
</dbReference>
<evidence type="ECO:0000256" key="2">
    <source>
        <dbReference type="SAM" id="Phobius"/>
    </source>
</evidence>
<dbReference type="GO" id="GO:0004175">
    <property type="term" value="F:endopeptidase activity"/>
    <property type="evidence" value="ECO:0007669"/>
    <property type="project" value="TreeGrafter"/>
</dbReference>
<dbReference type="SMART" id="SM00245">
    <property type="entry name" value="TSPc"/>
    <property type="match status" value="1"/>
</dbReference>
<dbReference type="PANTHER" id="PTHR32060:SF30">
    <property type="entry name" value="CARBOXY-TERMINAL PROCESSING PROTEASE CTPA"/>
    <property type="match status" value="1"/>
</dbReference>
<dbReference type="RefSeq" id="WP_213167512.1">
    <property type="nucleotide sequence ID" value="NZ_CP058559.1"/>
</dbReference>
<dbReference type="SUPFAM" id="SSF52096">
    <property type="entry name" value="ClpP/crotonase"/>
    <property type="match status" value="1"/>
</dbReference>
<keyword evidence="2" id="KW-0812">Transmembrane</keyword>
<proteinExistence type="predicted"/>
<keyword evidence="2" id="KW-1133">Transmembrane helix</keyword>
<feature type="region of interest" description="Disordered" evidence="1">
    <location>
        <begin position="326"/>
        <end position="347"/>
    </location>
</feature>
<reference evidence="4 5" key="1">
    <citation type="submission" date="2020-07" db="EMBL/GenBank/DDBJ databases">
        <title>Alkalicella. sp. LB2 genome.</title>
        <authorList>
            <person name="Postec A."/>
            <person name="Quemeneur M."/>
        </authorList>
    </citation>
    <scope>NUCLEOTIDE SEQUENCE [LARGE SCALE GENOMIC DNA]</scope>
    <source>
        <strain evidence="4 5">LB2</strain>
    </source>
</reference>
<evidence type="ECO:0000259" key="3">
    <source>
        <dbReference type="SMART" id="SM00245"/>
    </source>
</evidence>
<feature type="domain" description="Tail specific protease" evidence="3">
    <location>
        <begin position="207"/>
        <end position="442"/>
    </location>
</feature>
<dbReference type="GO" id="GO:0006508">
    <property type="term" value="P:proteolysis"/>
    <property type="evidence" value="ECO:0007669"/>
    <property type="project" value="InterPro"/>
</dbReference>
<dbReference type="GO" id="GO:0008236">
    <property type="term" value="F:serine-type peptidase activity"/>
    <property type="evidence" value="ECO:0007669"/>
    <property type="project" value="InterPro"/>
</dbReference>
<dbReference type="KEGG" id="acae:HYG86_03245"/>
<accession>A0A7G9W587</accession>
<dbReference type="PANTHER" id="PTHR32060">
    <property type="entry name" value="TAIL-SPECIFIC PROTEASE"/>
    <property type="match status" value="1"/>
</dbReference>
<evidence type="ECO:0000256" key="1">
    <source>
        <dbReference type="SAM" id="MobiDB-lite"/>
    </source>
</evidence>
<sequence length="475" mass="53883">MFANRKVKIVSIISVILLVGVVIAFIYSNSYKGGTEGTRPVFEETLSFDTIISSEQMKEDLAQLKKDMVDVHPKTINGLPNEVEKAFQQAEVLIEHPMTVGEFTIVVSEIIIKLEDGHTSVANVFQGDLKLPMEIAYVDNEFYVLDGKDVMAGDKLISLGGITMQEIYEVAKRRVPAENIYWINDRVKDFALWESTLTQLGATIDDVKNIEVELKRYGEVIKTSLNFNDTYTRPVDNQRFYPVRYVSRGYSYFLDAENDLCYFLLTRCVYDDQYIAFMETMFKDVKDNGINNIVIDIRGNPGGDSRVINEFIRYIDIDEYLSFGGKGRTSTASKEQRGTGSRNSKAEPNLVNNIRAEEELIFDGKIYALIDNGTFSSANWFAVIIKDNELGTIIGEPTGNAPNSYGDILRFQLTNSKIRYFISHTQWVRPKGKGLGADEDALYPHYPIKYTLEDYINNTDLAMKKAIEVIKAEDR</sequence>
<organism evidence="4 5">
    <name type="scientific">Alkalicella caledoniensis</name>
    <dbReference type="NCBI Taxonomy" id="2731377"/>
    <lineage>
        <taxon>Bacteria</taxon>
        <taxon>Bacillati</taxon>
        <taxon>Bacillota</taxon>
        <taxon>Clostridia</taxon>
        <taxon>Eubacteriales</taxon>
        <taxon>Proteinivoracaceae</taxon>
        <taxon>Alkalicella</taxon>
    </lineage>
</organism>
<dbReference type="InterPro" id="IPR029045">
    <property type="entry name" value="ClpP/crotonase-like_dom_sf"/>
</dbReference>
<keyword evidence="5" id="KW-1185">Reference proteome</keyword>
<dbReference type="Gene3D" id="3.90.226.10">
    <property type="entry name" value="2-enoyl-CoA Hydratase, Chain A, domain 1"/>
    <property type="match status" value="1"/>
</dbReference>
<dbReference type="GO" id="GO:0030288">
    <property type="term" value="C:outer membrane-bounded periplasmic space"/>
    <property type="evidence" value="ECO:0007669"/>
    <property type="project" value="TreeGrafter"/>
</dbReference>
<name>A0A7G9W587_ALKCA</name>
<feature type="compositionally biased region" description="Polar residues" evidence="1">
    <location>
        <begin position="328"/>
        <end position="343"/>
    </location>
</feature>
<dbReference type="Pfam" id="PF03572">
    <property type="entry name" value="Peptidase_S41"/>
    <property type="match status" value="1"/>
</dbReference>